<feature type="coiled-coil region" evidence="8">
    <location>
        <begin position="94"/>
        <end position="121"/>
    </location>
</feature>
<evidence type="ECO:0000256" key="1">
    <source>
        <dbReference type="ARBA" id="ARBA00004162"/>
    </source>
</evidence>
<sequence length="270" mass="30399">MVSKKNKKHQDHEEHADESWLLPYSDLMTLMLALFIVLYGMSTVDALKFQEMSEAFKSVLTGGTSVLDQNAMISNNRTSLSEMETPKTNENGLMTKKNELKRQEQQNLESLKKQLDTYIKENGLTDDLETKLNQSQLMITISDKALFASGEAVVKPEARQLAKAISNMLQQFPDYEVIVSGHTDNVPISTYEFPSNWDLSSVRALNFMKILLLNTNLDPKKFSAIGYGEYHPVASNDTAVGRAQNRRVEVSIIRKYTDSTEQLGVTAAHE</sequence>
<dbReference type="Gene3D" id="3.30.1330.60">
    <property type="entry name" value="OmpA-like domain"/>
    <property type="match status" value="1"/>
</dbReference>
<evidence type="ECO:0000256" key="9">
    <source>
        <dbReference type="SAM" id="Phobius"/>
    </source>
</evidence>
<dbReference type="GO" id="GO:0005886">
    <property type="term" value="C:plasma membrane"/>
    <property type="evidence" value="ECO:0007669"/>
    <property type="project" value="UniProtKB-SubCell"/>
</dbReference>
<dbReference type="NCBIfam" id="NF005831">
    <property type="entry name" value="PRK07734.1"/>
    <property type="match status" value="1"/>
</dbReference>
<feature type="domain" description="OmpA-like" evidence="10">
    <location>
        <begin position="134"/>
        <end position="256"/>
    </location>
</feature>
<comment type="similarity">
    <text evidence="2">Belongs to the MotB family.</text>
</comment>
<organism evidence="11 12">
    <name type="scientific">Paenibacillus barengoltzii G22</name>
    <dbReference type="NCBI Taxonomy" id="1235795"/>
    <lineage>
        <taxon>Bacteria</taxon>
        <taxon>Bacillati</taxon>
        <taxon>Bacillota</taxon>
        <taxon>Bacilli</taxon>
        <taxon>Bacillales</taxon>
        <taxon>Paenibacillaceae</taxon>
        <taxon>Paenibacillus</taxon>
    </lineage>
</organism>
<dbReference type="SUPFAM" id="SSF103088">
    <property type="entry name" value="OmpA-like"/>
    <property type="match status" value="1"/>
</dbReference>
<dbReference type="CDD" id="cd07185">
    <property type="entry name" value="OmpA_C-like"/>
    <property type="match status" value="1"/>
</dbReference>
<dbReference type="InterPro" id="IPR036737">
    <property type="entry name" value="OmpA-like_sf"/>
</dbReference>
<evidence type="ECO:0000256" key="8">
    <source>
        <dbReference type="SAM" id="Coils"/>
    </source>
</evidence>
<name>R9L4E3_9BACL</name>
<dbReference type="PANTHER" id="PTHR30329">
    <property type="entry name" value="STATOR ELEMENT OF FLAGELLAR MOTOR COMPLEX"/>
    <property type="match status" value="1"/>
</dbReference>
<evidence type="ECO:0000256" key="3">
    <source>
        <dbReference type="ARBA" id="ARBA00022475"/>
    </source>
</evidence>
<evidence type="ECO:0000256" key="5">
    <source>
        <dbReference type="ARBA" id="ARBA00022989"/>
    </source>
</evidence>
<keyword evidence="8" id="KW-0175">Coiled coil</keyword>
<dbReference type="Pfam" id="PF13677">
    <property type="entry name" value="MotB_plug"/>
    <property type="match status" value="1"/>
</dbReference>
<dbReference type="InterPro" id="IPR025713">
    <property type="entry name" value="MotB-like_N_dom"/>
</dbReference>
<dbReference type="PATRIC" id="fig|1235795.3.peg.4255"/>
<dbReference type="EMBL" id="ASSZ01000038">
    <property type="protein sequence ID" value="EOS53398.1"/>
    <property type="molecule type" value="Genomic_DNA"/>
</dbReference>
<keyword evidence="4 9" id="KW-0812">Transmembrane</keyword>
<evidence type="ECO:0000313" key="11">
    <source>
        <dbReference type="EMBL" id="EOS53398.1"/>
    </source>
</evidence>
<comment type="caution">
    <text evidence="11">The sequence shown here is derived from an EMBL/GenBank/DDBJ whole genome shotgun (WGS) entry which is preliminary data.</text>
</comment>
<dbReference type="InterPro" id="IPR050330">
    <property type="entry name" value="Bact_OuterMem_StrucFunc"/>
</dbReference>
<proteinExistence type="inferred from homology"/>
<keyword evidence="6 7" id="KW-0472">Membrane</keyword>
<dbReference type="Proteomes" id="UP000019598">
    <property type="component" value="Unassembled WGS sequence"/>
</dbReference>
<evidence type="ECO:0000259" key="10">
    <source>
        <dbReference type="PROSITE" id="PS51123"/>
    </source>
</evidence>
<dbReference type="Pfam" id="PF00691">
    <property type="entry name" value="OmpA"/>
    <property type="match status" value="1"/>
</dbReference>
<evidence type="ECO:0000256" key="6">
    <source>
        <dbReference type="ARBA" id="ARBA00023136"/>
    </source>
</evidence>
<gene>
    <name evidence="11" type="ORF">C812_04293</name>
</gene>
<dbReference type="HOGENOM" id="CLU_016890_0_1_9"/>
<dbReference type="RefSeq" id="WP_016314638.1">
    <property type="nucleotide sequence ID" value="NZ_KE159656.1"/>
</dbReference>
<dbReference type="AlphaFoldDB" id="R9L4E3"/>
<evidence type="ECO:0000256" key="7">
    <source>
        <dbReference type="PROSITE-ProRule" id="PRU00473"/>
    </source>
</evidence>
<keyword evidence="5 9" id="KW-1133">Transmembrane helix</keyword>
<dbReference type="STRING" id="1235795.C812_04293"/>
<evidence type="ECO:0000313" key="12">
    <source>
        <dbReference type="Proteomes" id="UP000019598"/>
    </source>
</evidence>
<feature type="transmembrane region" description="Helical" evidence="9">
    <location>
        <begin position="21"/>
        <end position="41"/>
    </location>
</feature>
<dbReference type="PANTHER" id="PTHR30329:SF21">
    <property type="entry name" value="LIPOPROTEIN YIAD-RELATED"/>
    <property type="match status" value="1"/>
</dbReference>
<evidence type="ECO:0000256" key="2">
    <source>
        <dbReference type="ARBA" id="ARBA00008914"/>
    </source>
</evidence>
<dbReference type="GeneID" id="43347170"/>
<dbReference type="InterPro" id="IPR006665">
    <property type="entry name" value="OmpA-like"/>
</dbReference>
<accession>R9L4E3</accession>
<comment type="subcellular location">
    <subcellularLocation>
        <location evidence="1">Cell membrane</location>
        <topology evidence="1">Single-pass membrane protein</topology>
    </subcellularLocation>
</comment>
<protein>
    <recommendedName>
        <fullName evidence="10">OmpA-like domain-containing protein</fullName>
    </recommendedName>
</protein>
<reference evidence="11 12" key="1">
    <citation type="submission" date="2013-04" db="EMBL/GenBank/DDBJ databases">
        <title>The Genome Sequence of Paenibacillus barengoltzii G22.</title>
        <authorList>
            <consortium name="The Broad Institute Genomics Platform"/>
            <consortium name="The Broad Institute Genome Sequencing Center for Infectious Disease"/>
            <person name="Earl A."/>
            <person name="Xavier R."/>
            <person name="Elson C."/>
            <person name="Duck W."/>
            <person name="Walker B."/>
            <person name="Young S."/>
            <person name="Zeng Q."/>
            <person name="Gargeya S."/>
            <person name="Fitzgerald M."/>
            <person name="Haas B."/>
            <person name="Abouelleil A."/>
            <person name="Allen A.W."/>
            <person name="Alvarado L."/>
            <person name="Arachchi H.M."/>
            <person name="Berlin A.M."/>
            <person name="Chapman S.B."/>
            <person name="Gainer-Dewar J."/>
            <person name="Goldberg J."/>
            <person name="Griggs A."/>
            <person name="Gujja S."/>
            <person name="Hansen M."/>
            <person name="Howarth C."/>
            <person name="Imamovic A."/>
            <person name="Ireland A."/>
            <person name="Larimer J."/>
            <person name="McCowan C."/>
            <person name="Murphy C."/>
            <person name="Pearson M."/>
            <person name="Poon T.W."/>
            <person name="Priest M."/>
            <person name="Roberts A."/>
            <person name="Saif S."/>
            <person name="Shea T."/>
            <person name="Sisk P."/>
            <person name="Sykes S."/>
            <person name="Wortman J."/>
            <person name="Nusbaum C."/>
            <person name="Birren B."/>
        </authorList>
    </citation>
    <scope>NUCLEOTIDE SEQUENCE [LARGE SCALE GENOMIC DNA]</scope>
    <source>
        <strain evidence="11 12">G22</strain>
    </source>
</reference>
<keyword evidence="3" id="KW-1003">Cell membrane</keyword>
<dbReference type="PROSITE" id="PS51123">
    <property type="entry name" value="OMPA_2"/>
    <property type="match status" value="1"/>
</dbReference>
<evidence type="ECO:0000256" key="4">
    <source>
        <dbReference type="ARBA" id="ARBA00022692"/>
    </source>
</evidence>